<gene>
    <name evidence="8" type="ORF">SUNI508_07194</name>
</gene>
<evidence type="ECO:0000256" key="3">
    <source>
        <dbReference type="ARBA" id="ARBA00022989"/>
    </source>
</evidence>
<evidence type="ECO:0000313" key="8">
    <source>
        <dbReference type="EMBL" id="KAK9419708.1"/>
    </source>
</evidence>
<feature type="transmembrane region" description="Helical" evidence="6">
    <location>
        <begin position="393"/>
        <end position="418"/>
    </location>
</feature>
<dbReference type="PANTHER" id="PTHR23501">
    <property type="entry name" value="MAJOR FACILITATOR SUPERFAMILY"/>
    <property type="match status" value="1"/>
</dbReference>
<evidence type="ECO:0000259" key="7">
    <source>
        <dbReference type="PROSITE" id="PS50850"/>
    </source>
</evidence>
<comment type="caution">
    <text evidence="8">The sequence shown here is derived from an EMBL/GenBank/DDBJ whole genome shotgun (WGS) entry which is preliminary data.</text>
</comment>
<organism evidence="8 9">
    <name type="scientific">Seiridium unicorne</name>
    <dbReference type="NCBI Taxonomy" id="138068"/>
    <lineage>
        <taxon>Eukaryota</taxon>
        <taxon>Fungi</taxon>
        <taxon>Dikarya</taxon>
        <taxon>Ascomycota</taxon>
        <taxon>Pezizomycotina</taxon>
        <taxon>Sordariomycetes</taxon>
        <taxon>Xylariomycetidae</taxon>
        <taxon>Amphisphaeriales</taxon>
        <taxon>Sporocadaceae</taxon>
        <taxon>Seiridium</taxon>
    </lineage>
</organism>
<feature type="domain" description="Major facilitator superfamily (MFS) profile" evidence="7">
    <location>
        <begin position="1"/>
        <end position="531"/>
    </location>
</feature>
<sequence>MSTAPPPSEPRGAVAVAASGEMAAPAGGRTEWKPTKRFLFGIHVAAALPIMSADLGGTALQAFWAGTGFLLASTVIQPTVASMSHILGRKIMLYVCSIGFTGGSLIAALARNFNVVLVGRVVQGAGGGGLIVLLEVCFQCQPRNFQSNTAKIVISDLVPLAHRGTWFSINSVMWGVGTATGPLIGAGFAQNVSWTWIFWINLPIVGLGMTFVTLFLKQAPIPGHVAQKLKQFDWLGSVLFSVSSAGFLFGLTTGGVIFEWSSFRVLIPIIVGFAGIVSFVYWEFRFASEPIIDKRIFNTWTAISAYLQTVLHGLVLWAAIYFLVLYYQAVKLYSPVTSALALLPETVGLSISSVGVGVLTSMTQRYRWALWSGWALTTLGAGLLHMLNTETTMTQWIFLNIPFGIGTGMLFTAQILAIQAATEPELNGAAAGFFSFIRIFGQALGVAISGVIFQNSLKQKLLRIPGFASLADEYSRDATTVVEIIKEMTDGETKTMVIQAYSDALGSIWLSLLAFSAAGFVLSLTVKGYSMTQEHVTKQHLAQEEKKDPGMGELGVLNTTPLDESH</sequence>
<feature type="transmembrane region" description="Helical" evidence="6">
    <location>
        <begin position="196"/>
        <end position="216"/>
    </location>
</feature>
<dbReference type="PROSITE" id="PS50850">
    <property type="entry name" value="MFS"/>
    <property type="match status" value="1"/>
</dbReference>
<evidence type="ECO:0000256" key="2">
    <source>
        <dbReference type="ARBA" id="ARBA00022692"/>
    </source>
</evidence>
<feature type="region of interest" description="Disordered" evidence="5">
    <location>
        <begin position="542"/>
        <end position="566"/>
    </location>
</feature>
<keyword evidence="3 6" id="KW-1133">Transmembrane helix</keyword>
<feature type="transmembrane region" description="Helical" evidence="6">
    <location>
        <begin position="237"/>
        <end position="257"/>
    </location>
</feature>
<feature type="transmembrane region" description="Helical" evidence="6">
    <location>
        <begin position="172"/>
        <end position="190"/>
    </location>
</feature>
<dbReference type="PANTHER" id="PTHR23501:SF59">
    <property type="entry name" value="MAJOR FACILITATOR SUPERFAMILY (MFS) PROFILE DOMAIN-CONTAINING PROTEIN-RELATED"/>
    <property type="match status" value="1"/>
</dbReference>
<reference evidence="8 9" key="1">
    <citation type="journal article" date="2024" name="J. Plant Pathol.">
        <title>Sequence and assembly of the genome of Seiridium unicorne, isolate CBS 538.82, causal agent of cypress canker disease.</title>
        <authorList>
            <person name="Scali E."/>
            <person name="Rocca G.D."/>
            <person name="Danti R."/>
            <person name="Garbelotto M."/>
            <person name="Barberini S."/>
            <person name="Baroncelli R."/>
            <person name="Emiliani G."/>
        </authorList>
    </citation>
    <scope>NUCLEOTIDE SEQUENCE [LARGE SCALE GENOMIC DNA]</scope>
    <source>
        <strain evidence="8 9">BM-138-508</strain>
    </source>
</reference>
<feature type="transmembrane region" description="Helical" evidence="6">
    <location>
        <begin position="305"/>
        <end position="327"/>
    </location>
</feature>
<dbReference type="InterPro" id="IPR011701">
    <property type="entry name" value="MFS"/>
</dbReference>
<feature type="transmembrane region" description="Helical" evidence="6">
    <location>
        <begin position="62"/>
        <end position="80"/>
    </location>
</feature>
<name>A0ABR2UYE2_9PEZI</name>
<protein>
    <recommendedName>
        <fullName evidence="7">Major facilitator superfamily (MFS) profile domain-containing protein</fullName>
    </recommendedName>
</protein>
<feature type="compositionally biased region" description="Polar residues" evidence="5">
    <location>
        <begin position="557"/>
        <end position="566"/>
    </location>
</feature>
<dbReference type="InterPro" id="IPR020846">
    <property type="entry name" value="MFS_dom"/>
</dbReference>
<feature type="transmembrane region" description="Helical" evidence="6">
    <location>
        <begin position="504"/>
        <end position="526"/>
    </location>
</feature>
<accession>A0ABR2UYE2</accession>
<keyword evidence="2 6" id="KW-0812">Transmembrane</keyword>
<evidence type="ECO:0000313" key="9">
    <source>
        <dbReference type="Proteomes" id="UP001408356"/>
    </source>
</evidence>
<dbReference type="Proteomes" id="UP001408356">
    <property type="component" value="Unassembled WGS sequence"/>
</dbReference>
<dbReference type="Gene3D" id="1.20.1250.20">
    <property type="entry name" value="MFS general substrate transporter like domains"/>
    <property type="match status" value="2"/>
</dbReference>
<feature type="transmembrane region" description="Helical" evidence="6">
    <location>
        <begin position="117"/>
        <end position="138"/>
    </location>
</feature>
<feature type="transmembrane region" description="Helical" evidence="6">
    <location>
        <begin position="92"/>
        <end position="111"/>
    </location>
</feature>
<evidence type="ECO:0000256" key="6">
    <source>
        <dbReference type="SAM" id="Phobius"/>
    </source>
</evidence>
<evidence type="ECO:0000256" key="1">
    <source>
        <dbReference type="ARBA" id="ARBA00004141"/>
    </source>
</evidence>
<feature type="transmembrane region" description="Helical" evidence="6">
    <location>
        <begin position="430"/>
        <end position="453"/>
    </location>
</feature>
<dbReference type="InterPro" id="IPR036259">
    <property type="entry name" value="MFS_trans_sf"/>
</dbReference>
<feature type="transmembrane region" description="Helical" evidence="6">
    <location>
        <begin position="263"/>
        <end position="284"/>
    </location>
</feature>
<proteinExistence type="predicted"/>
<dbReference type="SUPFAM" id="SSF103473">
    <property type="entry name" value="MFS general substrate transporter"/>
    <property type="match status" value="2"/>
</dbReference>
<comment type="subcellular location">
    <subcellularLocation>
        <location evidence="1">Membrane</location>
        <topology evidence="1">Multi-pass membrane protein</topology>
    </subcellularLocation>
</comment>
<feature type="transmembrane region" description="Helical" evidence="6">
    <location>
        <begin position="339"/>
        <end position="361"/>
    </location>
</feature>
<keyword evidence="9" id="KW-1185">Reference proteome</keyword>
<evidence type="ECO:0000256" key="5">
    <source>
        <dbReference type="SAM" id="MobiDB-lite"/>
    </source>
</evidence>
<dbReference type="EMBL" id="JARVKF010000299">
    <property type="protein sequence ID" value="KAK9419708.1"/>
    <property type="molecule type" value="Genomic_DNA"/>
</dbReference>
<keyword evidence="4 6" id="KW-0472">Membrane</keyword>
<dbReference type="Pfam" id="PF07690">
    <property type="entry name" value="MFS_1"/>
    <property type="match status" value="2"/>
</dbReference>
<evidence type="ECO:0000256" key="4">
    <source>
        <dbReference type="ARBA" id="ARBA00023136"/>
    </source>
</evidence>